<dbReference type="InterPro" id="IPR011330">
    <property type="entry name" value="Glyco_hydro/deAcase_b/a-brl"/>
</dbReference>
<name>J1JUR3_9HYPH</name>
<comment type="cofactor">
    <cofactor evidence="1">
        <name>Mg(2+)</name>
        <dbReference type="ChEBI" id="CHEBI:18420"/>
    </cofactor>
</comment>
<dbReference type="PANTHER" id="PTHR31609">
    <property type="entry name" value="YDJC DEACETYLASE FAMILY MEMBER"/>
    <property type="match status" value="1"/>
</dbReference>
<keyword evidence="4" id="KW-0460">Magnesium</keyword>
<evidence type="ECO:0000256" key="4">
    <source>
        <dbReference type="ARBA" id="ARBA00022842"/>
    </source>
</evidence>
<dbReference type="RefSeq" id="WP_008039471.1">
    <property type="nucleotide sequence ID" value="NZ_JH725147.1"/>
</dbReference>
<keyword evidence="2" id="KW-0479">Metal-binding</keyword>
<evidence type="ECO:0008006" key="8">
    <source>
        <dbReference type="Google" id="ProtNLM"/>
    </source>
</evidence>
<gene>
    <name evidence="6" type="ORF">ME5_01253</name>
</gene>
<evidence type="ECO:0000313" key="6">
    <source>
        <dbReference type="EMBL" id="EJF88702.1"/>
    </source>
</evidence>
<evidence type="ECO:0000256" key="5">
    <source>
        <dbReference type="ARBA" id="ARBA00023277"/>
    </source>
</evidence>
<dbReference type="GO" id="GO:0019213">
    <property type="term" value="F:deacetylase activity"/>
    <property type="evidence" value="ECO:0007669"/>
    <property type="project" value="TreeGrafter"/>
</dbReference>
<dbReference type="SUPFAM" id="SSF88713">
    <property type="entry name" value="Glycoside hydrolase/deacetylase"/>
    <property type="match status" value="1"/>
</dbReference>
<keyword evidence="7" id="KW-1185">Reference proteome</keyword>
<keyword evidence="3" id="KW-0378">Hydrolase</keyword>
<dbReference type="Gene3D" id="3.20.20.370">
    <property type="entry name" value="Glycoside hydrolase/deacetylase"/>
    <property type="match status" value="1"/>
</dbReference>
<keyword evidence="5" id="KW-0119">Carbohydrate metabolism</keyword>
<organism evidence="6 7">
    <name type="scientific">Bartonella tamiae Th239</name>
    <dbReference type="NCBI Taxonomy" id="1094558"/>
    <lineage>
        <taxon>Bacteria</taxon>
        <taxon>Pseudomonadati</taxon>
        <taxon>Pseudomonadota</taxon>
        <taxon>Alphaproteobacteria</taxon>
        <taxon>Hyphomicrobiales</taxon>
        <taxon>Bartonellaceae</taxon>
        <taxon>Bartonella</taxon>
    </lineage>
</organism>
<dbReference type="InterPro" id="IPR006879">
    <property type="entry name" value="YdjC-like"/>
</dbReference>
<dbReference type="GO" id="GO:0016787">
    <property type="term" value="F:hydrolase activity"/>
    <property type="evidence" value="ECO:0007669"/>
    <property type="project" value="UniProtKB-KW"/>
</dbReference>
<dbReference type="Pfam" id="PF04794">
    <property type="entry name" value="YdjC"/>
    <property type="match status" value="1"/>
</dbReference>
<dbReference type="PANTHER" id="PTHR31609:SF1">
    <property type="entry name" value="CARBOHYDRATE DEACETYLASE"/>
    <property type="match status" value="1"/>
</dbReference>
<dbReference type="Proteomes" id="UP000008952">
    <property type="component" value="Unassembled WGS sequence"/>
</dbReference>
<dbReference type="AlphaFoldDB" id="J1JUR3"/>
<dbReference type="GO" id="GO:0005975">
    <property type="term" value="P:carbohydrate metabolic process"/>
    <property type="evidence" value="ECO:0007669"/>
    <property type="project" value="InterPro"/>
</dbReference>
<evidence type="ECO:0000256" key="2">
    <source>
        <dbReference type="ARBA" id="ARBA00022723"/>
    </source>
</evidence>
<evidence type="ECO:0000256" key="1">
    <source>
        <dbReference type="ARBA" id="ARBA00001946"/>
    </source>
</evidence>
<protein>
    <recommendedName>
        <fullName evidence="8">YdjC-like protein</fullName>
    </recommendedName>
</protein>
<dbReference type="PATRIC" id="fig|1094558.3.peg.1352"/>
<evidence type="ECO:0000313" key="7">
    <source>
        <dbReference type="Proteomes" id="UP000008952"/>
    </source>
</evidence>
<dbReference type="OrthoDB" id="9774177at2"/>
<accession>J1JUR3</accession>
<dbReference type="HOGENOM" id="CLU_938974_0_0_5"/>
<dbReference type="eggNOG" id="COG3394">
    <property type="taxonomic scope" value="Bacteria"/>
</dbReference>
<proteinExistence type="predicted"/>
<dbReference type="EMBL" id="AIMB01000008">
    <property type="protein sequence ID" value="EJF88702.1"/>
    <property type="molecule type" value="Genomic_DNA"/>
</dbReference>
<dbReference type="GO" id="GO:0046872">
    <property type="term" value="F:metal ion binding"/>
    <property type="evidence" value="ECO:0007669"/>
    <property type="project" value="UniProtKB-KW"/>
</dbReference>
<sequence>MTLHCLFHADDFALNTLCSNGIISGLSAKRLHSTSILIGGADQSNFDKLKAAEPLFIHVHLNLLEGKALTDGGADIGLTTQDGFFCLTMFQLISKLRTDFRKKHIKKWIENEFFCQIETVYKHFPSYKIRLDGHLHIHILPELRSIMINIAQKLPIDYIRIPHEYSYRNSANITNTLKGNFRRKVLSFWAKGLYRRLHSYDVKTSDYFLGSTASCHLTLKDIDRGLEKIRKKAAGRNVVVEIMTHPIGIGENNPDFYKDSHYHFAHNTKARHHELDMLLSDELISILKKNDGVLYS</sequence>
<dbReference type="STRING" id="1094558.ME5_01253"/>
<reference evidence="6 7" key="1">
    <citation type="submission" date="2012-03" db="EMBL/GenBank/DDBJ databases">
        <title>The Genome Sequence of Bartonella tamiae Th239.</title>
        <authorList>
            <consortium name="The Broad Institute Genome Sequencing Platform"/>
            <consortium name="The Broad Institute Genome Sequencing Center for Infectious Disease"/>
            <person name="Feldgarden M."/>
            <person name="Kirby J."/>
            <person name="Kosoy M."/>
            <person name="Birtles R."/>
            <person name="Probert W.S."/>
            <person name="Chiaraviglio L."/>
            <person name="Young S.K."/>
            <person name="Zeng Q."/>
            <person name="Gargeya S."/>
            <person name="Fitzgerald M."/>
            <person name="Haas B."/>
            <person name="Abouelleil A."/>
            <person name="Alvarado L."/>
            <person name="Arachchi H.M."/>
            <person name="Berlin A."/>
            <person name="Chapman S.B."/>
            <person name="Gearin G."/>
            <person name="Goldberg J."/>
            <person name="Griggs A."/>
            <person name="Gujja S."/>
            <person name="Hansen M."/>
            <person name="Heiman D."/>
            <person name="Howarth C."/>
            <person name="Larimer J."/>
            <person name="Lui A."/>
            <person name="MacDonald P.J.P."/>
            <person name="McCowen C."/>
            <person name="Montmayeur A."/>
            <person name="Murphy C."/>
            <person name="Neiman D."/>
            <person name="Pearson M."/>
            <person name="Priest M."/>
            <person name="Roberts A."/>
            <person name="Saif S."/>
            <person name="Shea T."/>
            <person name="Sisk P."/>
            <person name="Stolte C."/>
            <person name="Sykes S."/>
            <person name="Wortman J."/>
            <person name="Nusbaum C."/>
            <person name="Birren B."/>
        </authorList>
    </citation>
    <scope>NUCLEOTIDE SEQUENCE [LARGE SCALE GENOMIC DNA]</scope>
    <source>
        <strain evidence="6 7">Th239</strain>
    </source>
</reference>
<comment type="caution">
    <text evidence="6">The sequence shown here is derived from an EMBL/GenBank/DDBJ whole genome shotgun (WGS) entry which is preliminary data.</text>
</comment>
<evidence type="ECO:0000256" key="3">
    <source>
        <dbReference type="ARBA" id="ARBA00022801"/>
    </source>
</evidence>